<accession>A0A3P7DB91</accession>
<evidence type="ECO:0000313" key="1">
    <source>
        <dbReference type="EMBL" id="VDL84241.1"/>
    </source>
</evidence>
<sequence>MSVCTSITFLIINIASGTFKLKKTDLQRQGFDLKLCKGDPVYYWNSSIKGYSSLDAQMQKEIETGVYNRI</sequence>
<proteinExistence type="predicted"/>
<dbReference type="AlphaFoldDB" id="A0A3P7DB91"/>
<name>A0A3P7DB91_NIPBR</name>
<keyword evidence="2" id="KW-1185">Reference proteome</keyword>
<dbReference type="Proteomes" id="UP000271162">
    <property type="component" value="Unassembled WGS sequence"/>
</dbReference>
<dbReference type="EMBL" id="UYSL01025204">
    <property type="protein sequence ID" value="VDL84241.1"/>
    <property type="molecule type" value="Genomic_DNA"/>
</dbReference>
<gene>
    <name evidence="1" type="ORF">NBR_LOCUS20504</name>
</gene>
<dbReference type="STRING" id="27835.A0A3P7DB91"/>
<protein>
    <submittedName>
        <fullName evidence="1">Uncharacterized protein</fullName>
    </submittedName>
</protein>
<reference evidence="1 2" key="1">
    <citation type="submission" date="2018-11" db="EMBL/GenBank/DDBJ databases">
        <authorList>
            <consortium name="Pathogen Informatics"/>
        </authorList>
    </citation>
    <scope>NUCLEOTIDE SEQUENCE [LARGE SCALE GENOMIC DNA]</scope>
</reference>
<evidence type="ECO:0000313" key="2">
    <source>
        <dbReference type="Proteomes" id="UP000271162"/>
    </source>
</evidence>
<organism evidence="1 2">
    <name type="scientific">Nippostrongylus brasiliensis</name>
    <name type="common">Rat hookworm</name>
    <dbReference type="NCBI Taxonomy" id="27835"/>
    <lineage>
        <taxon>Eukaryota</taxon>
        <taxon>Metazoa</taxon>
        <taxon>Ecdysozoa</taxon>
        <taxon>Nematoda</taxon>
        <taxon>Chromadorea</taxon>
        <taxon>Rhabditida</taxon>
        <taxon>Rhabditina</taxon>
        <taxon>Rhabditomorpha</taxon>
        <taxon>Strongyloidea</taxon>
        <taxon>Heligmosomidae</taxon>
        <taxon>Nippostrongylus</taxon>
    </lineage>
</organism>